<dbReference type="Proteomes" id="UP001335729">
    <property type="component" value="Unassembled WGS sequence"/>
</dbReference>
<gene>
    <name evidence="8" type="ORF">V1Y59_13105</name>
</gene>
<evidence type="ECO:0000313" key="8">
    <source>
        <dbReference type="EMBL" id="MEE4024019.1"/>
    </source>
</evidence>
<comment type="subcellular location">
    <subcellularLocation>
        <location evidence="1">Cell membrane</location>
        <topology evidence="1">Multi-pass membrane protein</topology>
    </subcellularLocation>
</comment>
<feature type="region of interest" description="Disordered" evidence="5">
    <location>
        <begin position="420"/>
        <end position="444"/>
    </location>
</feature>
<dbReference type="InterPro" id="IPR036259">
    <property type="entry name" value="MFS_trans_sf"/>
</dbReference>
<feature type="transmembrane region" description="Helical" evidence="6">
    <location>
        <begin position="112"/>
        <end position="132"/>
    </location>
</feature>
<dbReference type="PANTHER" id="PTHR23508">
    <property type="entry name" value="CARBOXYLIC ACID TRANSPORTER PROTEIN HOMOLOG"/>
    <property type="match status" value="1"/>
</dbReference>
<evidence type="ECO:0000256" key="6">
    <source>
        <dbReference type="SAM" id="Phobius"/>
    </source>
</evidence>
<organism evidence="8 9">
    <name type="scientific">Gordonia prachuapensis</name>
    <dbReference type="NCBI Taxonomy" id="3115651"/>
    <lineage>
        <taxon>Bacteria</taxon>
        <taxon>Bacillati</taxon>
        <taxon>Actinomycetota</taxon>
        <taxon>Actinomycetes</taxon>
        <taxon>Mycobacteriales</taxon>
        <taxon>Gordoniaceae</taxon>
        <taxon>Gordonia</taxon>
    </lineage>
</organism>
<keyword evidence="4 6" id="KW-0472">Membrane</keyword>
<protein>
    <submittedName>
        <fullName evidence="8">Aromatic acid/H+ symport family MFS transporter</fullName>
    </submittedName>
</protein>
<dbReference type="PANTHER" id="PTHR23508:SF10">
    <property type="entry name" value="CARBOXYLIC ACID TRANSPORTER PROTEIN HOMOLOG"/>
    <property type="match status" value="1"/>
</dbReference>
<feature type="transmembrane region" description="Helical" evidence="6">
    <location>
        <begin position="391"/>
        <end position="410"/>
    </location>
</feature>
<dbReference type="InterPro" id="IPR005829">
    <property type="entry name" value="Sugar_transporter_CS"/>
</dbReference>
<sequence length="444" mass="45581">MENSSVSTHHRSRASAIAVVLVCWGTVVADGFDIVAYGVALPRMFDEPGWGMTSQTAGFIGSAALAGMFIGSIVAGTVADRIGKKRLLLASVGLFSILTAACALANDPMVFAALRFVAGLGLGGVVPIAGAITAEFTPIRYRNLAYAVMFAGLPTGAIIASLVGIWVIPELGWRAIFALGVVPALIIIPIGLRFLPGSSPADSRAPATHEPQTPPTPDRPGKAGELVSPRLRLATLCFFATTFLCLFMIYAIQTWLPRILNEAGYSLGGALTAVLIFNVGSAVGVVVVGFVADRLGTNTTLLGAFALTTVSIAGLAVTSELVVLYILIGLAGVGAVSGQTLIVSLLSQTYPRRLVAPGMGWTLAFGRLGSIAAPTILGFFVAAGFGLRGSALALATAGALALAVGVVNPAGRRGFLRPQHEAQGADATDETVPAPPRSTTRSTS</sequence>
<evidence type="ECO:0000313" key="9">
    <source>
        <dbReference type="Proteomes" id="UP001335729"/>
    </source>
</evidence>
<dbReference type="SUPFAM" id="SSF103473">
    <property type="entry name" value="MFS general substrate transporter"/>
    <property type="match status" value="1"/>
</dbReference>
<evidence type="ECO:0000256" key="3">
    <source>
        <dbReference type="ARBA" id="ARBA00022989"/>
    </source>
</evidence>
<feature type="transmembrane region" description="Helical" evidence="6">
    <location>
        <begin position="175"/>
        <end position="195"/>
    </location>
</feature>
<evidence type="ECO:0000256" key="4">
    <source>
        <dbReference type="ARBA" id="ARBA00023136"/>
    </source>
</evidence>
<evidence type="ECO:0000256" key="5">
    <source>
        <dbReference type="SAM" id="MobiDB-lite"/>
    </source>
</evidence>
<feature type="transmembrane region" description="Helical" evidence="6">
    <location>
        <begin position="53"/>
        <end position="75"/>
    </location>
</feature>
<feature type="domain" description="Major facilitator superfamily (MFS) profile" evidence="7">
    <location>
        <begin position="19"/>
        <end position="413"/>
    </location>
</feature>
<feature type="transmembrane region" description="Helical" evidence="6">
    <location>
        <begin position="144"/>
        <end position="169"/>
    </location>
</feature>
<accession>A0ABU7MW49</accession>
<proteinExistence type="predicted"/>
<dbReference type="PROSITE" id="PS50850">
    <property type="entry name" value="MFS"/>
    <property type="match status" value="1"/>
</dbReference>
<feature type="transmembrane region" description="Helical" evidence="6">
    <location>
        <begin position="323"/>
        <end position="346"/>
    </location>
</feature>
<dbReference type="Gene3D" id="1.20.1250.20">
    <property type="entry name" value="MFS general substrate transporter like domains"/>
    <property type="match status" value="2"/>
</dbReference>
<feature type="transmembrane region" description="Helical" evidence="6">
    <location>
        <begin position="358"/>
        <end position="385"/>
    </location>
</feature>
<keyword evidence="3 6" id="KW-1133">Transmembrane helix</keyword>
<dbReference type="RefSeq" id="WP_330505411.1">
    <property type="nucleotide sequence ID" value="NZ_JAZDUE010000010.1"/>
</dbReference>
<evidence type="ECO:0000256" key="2">
    <source>
        <dbReference type="ARBA" id="ARBA00022692"/>
    </source>
</evidence>
<feature type="transmembrane region" description="Helical" evidence="6">
    <location>
        <begin position="264"/>
        <end position="292"/>
    </location>
</feature>
<dbReference type="Pfam" id="PF07690">
    <property type="entry name" value="MFS_1"/>
    <property type="match status" value="1"/>
</dbReference>
<dbReference type="EMBL" id="JAZDUE010000010">
    <property type="protein sequence ID" value="MEE4024019.1"/>
    <property type="molecule type" value="Genomic_DNA"/>
</dbReference>
<feature type="transmembrane region" description="Helical" evidence="6">
    <location>
        <begin position="231"/>
        <end position="252"/>
    </location>
</feature>
<keyword evidence="2 6" id="KW-0812">Transmembrane</keyword>
<reference evidence="8 9" key="1">
    <citation type="submission" date="2024-01" db="EMBL/GenBank/DDBJ databases">
        <title>Draft genome sequence of Gordonia sp. PKS22-38.</title>
        <authorList>
            <person name="Suphannarot A."/>
            <person name="Mingma R."/>
        </authorList>
    </citation>
    <scope>NUCLEOTIDE SEQUENCE [LARGE SCALE GENOMIC DNA]</scope>
    <source>
        <strain evidence="8 9">PKS22-38</strain>
    </source>
</reference>
<name>A0ABU7MW49_9ACTN</name>
<dbReference type="PROSITE" id="PS00217">
    <property type="entry name" value="SUGAR_TRANSPORT_2"/>
    <property type="match status" value="1"/>
</dbReference>
<feature type="transmembrane region" description="Helical" evidence="6">
    <location>
        <begin position="299"/>
        <end position="317"/>
    </location>
</feature>
<comment type="caution">
    <text evidence="8">The sequence shown here is derived from an EMBL/GenBank/DDBJ whole genome shotgun (WGS) entry which is preliminary data.</text>
</comment>
<feature type="transmembrane region" description="Helical" evidence="6">
    <location>
        <begin position="87"/>
        <end position="106"/>
    </location>
</feature>
<evidence type="ECO:0000259" key="7">
    <source>
        <dbReference type="PROSITE" id="PS50850"/>
    </source>
</evidence>
<dbReference type="InterPro" id="IPR011701">
    <property type="entry name" value="MFS"/>
</dbReference>
<evidence type="ECO:0000256" key="1">
    <source>
        <dbReference type="ARBA" id="ARBA00004651"/>
    </source>
</evidence>
<dbReference type="CDD" id="cd17365">
    <property type="entry name" value="MFS_PcaK_like"/>
    <property type="match status" value="1"/>
</dbReference>
<keyword evidence="9" id="KW-1185">Reference proteome</keyword>
<feature type="region of interest" description="Disordered" evidence="5">
    <location>
        <begin position="201"/>
        <end position="222"/>
    </location>
</feature>
<dbReference type="InterPro" id="IPR020846">
    <property type="entry name" value="MFS_dom"/>
</dbReference>